<evidence type="ECO:0000313" key="2">
    <source>
        <dbReference type="EMBL" id="KAJ3686328.1"/>
    </source>
</evidence>
<feature type="coiled-coil region" evidence="1">
    <location>
        <begin position="138"/>
        <end position="165"/>
    </location>
</feature>
<reference evidence="2 3" key="1">
    <citation type="journal article" date="2022" name="Cell">
        <title>Repeat-based holocentromeres influence genome architecture and karyotype evolution.</title>
        <authorList>
            <person name="Hofstatter P.G."/>
            <person name="Thangavel G."/>
            <person name="Lux T."/>
            <person name="Neumann P."/>
            <person name="Vondrak T."/>
            <person name="Novak P."/>
            <person name="Zhang M."/>
            <person name="Costa L."/>
            <person name="Castellani M."/>
            <person name="Scott A."/>
            <person name="Toegelov H."/>
            <person name="Fuchs J."/>
            <person name="Mata-Sucre Y."/>
            <person name="Dias Y."/>
            <person name="Vanzela A.L.L."/>
            <person name="Huettel B."/>
            <person name="Almeida C.C.S."/>
            <person name="Simkova H."/>
            <person name="Souza G."/>
            <person name="Pedrosa-Harand A."/>
            <person name="Macas J."/>
            <person name="Mayer K.F.X."/>
            <person name="Houben A."/>
            <person name="Marques A."/>
        </authorList>
    </citation>
    <scope>NUCLEOTIDE SEQUENCE [LARGE SCALE GENOMIC DNA]</scope>
    <source>
        <strain evidence="2">RhyTen1mFocal</strain>
    </source>
</reference>
<organism evidence="2 3">
    <name type="scientific">Rhynchospora tenuis</name>
    <dbReference type="NCBI Taxonomy" id="198213"/>
    <lineage>
        <taxon>Eukaryota</taxon>
        <taxon>Viridiplantae</taxon>
        <taxon>Streptophyta</taxon>
        <taxon>Embryophyta</taxon>
        <taxon>Tracheophyta</taxon>
        <taxon>Spermatophyta</taxon>
        <taxon>Magnoliopsida</taxon>
        <taxon>Liliopsida</taxon>
        <taxon>Poales</taxon>
        <taxon>Cyperaceae</taxon>
        <taxon>Cyperoideae</taxon>
        <taxon>Rhynchosporeae</taxon>
        <taxon>Rhynchospora</taxon>
    </lineage>
</organism>
<gene>
    <name evidence="2" type="ORF">LUZ61_015492</name>
</gene>
<dbReference type="Pfam" id="PF12507">
    <property type="entry name" value="HCMV_UL139"/>
    <property type="match status" value="1"/>
</dbReference>
<dbReference type="EMBL" id="JAMRDG010000002">
    <property type="protein sequence ID" value="KAJ3686328.1"/>
    <property type="molecule type" value="Genomic_DNA"/>
</dbReference>
<dbReference type="Proteomes" id="UP001210211">
    <property type="component" value="Unassembled WGS sequence"/>
</dbReference>
<dbReference type="PANTHER" id="PTHR37214:SF2">
    <property type="entry name" value="CYTOMEGALOVIRUS UL139 PROTEIN"/>
    <property type="match status" value="1"/>
</dbReference>
<protein>
    <submittedName>
        <fullName evidence="2">Uncharacterized protein</fullName>
    </submittedName>
</protein>
<sequence length="280" mass="32464">MNRLVIFFENSFLIRIHKQSKALYNSSGPFRGPHNPELVSKPCREESDRAPDSSSLLTLVSIPTMALPSGFHDRLHQMEDARRHRLSLLQAEKELQSTKSQLLSSKLANLRCLEQRHLLLERRHAELGFRILAEKSKIDSIESRYQSANCELSAVKCEIEELEEKEKEWDIFYDAKRSEMEEFKELHIKFESQTRVEVQRTRELVSNMKSTLKDLSNNSTNSSNDEIAMAEARKYDLLTKKEKIKKNLASACAYRALLQRQIQRAILLEDGARKTSQKDQ</sequence>
<keyword evidence="1" id="KW-0175">Coiled coil</keyword>
<dbReference type="AlphaFoldDB" id="A0AAD6EIS5"/>
<comment type="caution">
    <text evidence="2">The sequence shown here is derived from an EMBL/GenBank/DDBJ whole genome shotgun (WGS) entry which is preliminary data.</text>
</comment>
<dbReference type="InterPro" id="IPR021042">
    <property type="entry name" value="Herpes_UL139_cytomegalovirus"/>
</dbReference>
<dbReference type="PANTHER" id="PTHR37214">
    <property type="entry name" value="CYTOMEGALOVIRUS UL139 PROTEIN"/>
    <property type="match status" value="1"/>
</dbReference>
<evidence type="ECO:0000313" key="3">
    <source>
        <dbReference type="Proteomes" id="UP001210211"/>
    </source>
</evidence>
<name>A0AAD6EIS5_9POAL</name>
<accession>A0AAD6EIS5</accession>
<evidence type="ECO:0000256" key="1">
    <source>
        <dbReference type="SAM" id="Coils"/>
    </source>
</evidence>
<keyword evidence="3" id="KW-1185">Reference proteome</keyword>
<proteinExistence type="predicted"/>